<evidence type="ECO:0000256" key="32">
    <source>
        <dbReference type="ARBA" id="ARBA00048289"/>
    </source>
</evidence>
<comment type="catalytic activity">
    <reaction evidence="43">
        <text>3-oxododecanoyl-[ACP] + NADPH + H(+) = (3R)-hydroxydodecanoyl-[ACP] + NADP(+)</text>
        <dbReference type="Rhea" id="RHEA:41872"/>
        <dbReference type="Rhea" id="RHEA-COMP:9641"/>
        <dbReference type="Rhea" id="RHEA-COMP:9642"/>
        <dbReference type="ChEBI" id="CHEBI:15378"/>
        <dbReference type="ChEBI" id="CHEBI:57783"/>
        <dbReference type="ChEBI" id="CHEBI:58349"/>
        <dbReference type="ChEBI" id="CHEBI:78469"/>
        <dbReference type="ChEBI" id="CHEBI:78470"/>
    </reaction>
    <physiologicalReaction direction="left-to-right" evidence="43">
        <dbReference type="Rhea" id="RHEA:41873"/>
    </physiologicalReaction>
</comment>
<dbReference type="CDD" id="cd08954">
    <property type="entry name" value="KR_1_FAS_SDR_x"/>
    <property type="match status" value="1"/>
</dbReference>
<dbReference type="SMART" id="SM00827">
    <property type="entry name" value="PKS_AT"/>
    <property type="match status" value="1"/>
</dbReference>
<evidence type="ECO:0000313" key="53">
    <source>
        <dbReference type="EMBL" id="SSX28034.1"/>
    </source>
</evidence>
<feature type="domain" description="Carrier" evidence="50">
    <location>
        <begin position="1993"/>
        <end position="2073"/>
    </location>
</feature>
<dbReference type="InterPro" id="IPR014031">
    <property type="entry name" value="Ketoacyl_synth_C"/>
</dbReference>
<name>A0A336MCH2_CULSO</name>
<comment type="catalytic activity">
    <reaction evidence="16">
        <text>(3R)-hydroxyhexadecanoyl-[ACP] = (2E)-hexadecenoyl-[ACP] + H2O</text>
        <dbReference type="Rhea" id="RHEA:41908"/>
        <dbReference type="Rhea" id="RHEA-COMP:9650"/>
        <dbReference type="Rhea" id="RHEA-COMP:9651"/>
        <dbReference type="ChEBI" id="CHEBI:15377"/>
        <dbReference type="ChEBI" id="CHEBI:78480"/>
        <dbReference type="ChEBI" id="CHEBI:78481"/>
    </reaction>
    <physiologicalReaction direction="left-to-right" evidence="16">
        <dbReference type="Rhea" id="RHEA:41909"/>
    </physiologicalReaction>
</comment>
<evidence type="ECO:0000256" key="19">
    <source>
        <dbReference type="ARBA" id="ARBA00047300"/>
    </source>
</evidence>
<dbReference type="Gene3D" id="1.10.1200.10">
    <property type="entry name" value="ACP-like"/>
    <property type="match status" value="1"/>
</dbReference>
<dbReference type="OMA" id="RYPWQHG"/>
<dbReference type="SMART" id="SM00825">
    <property type="entry name" value="PKS_KS"/>
    <property type="match status" value="1"/>
</dbReference>
<protein>
    <submittedName>
        <fullName evidence="53">CSON015079 protein</fullName>
    </submittedName>
</protein>
<dbReference type="Gene3D" id="3.10.129.110">
    <property type="entry name" value="Polyketide synthase dehydratase"/>
    <property type="match status" value="1"/>
</dbReference>
<dbReference type="SMART" id="SM00822">
    <property type="entry name" value="PKS_KR"/>
    <property type="match status" value="1"/>
</dbReference>
<evidence type="ECO:0000256" key="15">
    <source>
        <dbReference type="ARBA" id="ARBA00023399"/>
    </source>
</evidence>
<dbReference type="InterPro" id="IPR020806">
    <property type="entry name" value="PKS_PP-bd"/>
</dbReference>
<comment type="catalytic activity">
    <reaction evidence="30">
        <text>hexadecanoyl-[ACP] + malonyl-[ACP] + H(+) = 3-oxooctadecanoyl-[ACP] + holo-[ACP] + CO2</text>
        <dbReference type="Rhea" id="RHEA:41916"/>
        <dbReference type="Rhea" id="RHEA-COMP:9623"/>
        <dbReference type="Rhea" id="RHEA-COMP:9652"/>
        <dbReference type="Rhea" id="RHEA-COMP:9653"/>
        <dbReference type="Rhea" id="RHEA-COMP:9685"/>
        <dbReference type="ChEBI" id="CHEBI:15378"/>
        <dbReference type="ChEBI" id="CHEBI:16526"/>
        <dbReference type="ChEBI" id="CHEBI:64479"/>
        <dbReference type="ChEBI" id="CHEBI:78449"/>
        <dbReference type="ChEBI" id="CHEBI:78483"/>
        <dbReference type="ChEBI" id="CHEBI:78487"/>
    </reaction>
    <physiologicalReaction direction="left-to-right" evidence="30">
        <dbReference type="Rhea" id="RHEA:41917"/>
    </physiologicalReaction>
</comment>
<dbReference type="InterPro" id="IPR009081">
    <property type="entry name" value="PP-bd_ACP"/>
</dbReference>
<gene>
    <name evidence="53" type="primary">CSON015079</name>
</gene>
<comment type="catalytic activity">
    <reaction evidence="38">
        <text>hexadecanoyl-[ACP] + H2O = hexadecanoate + holo-[ACP] + H(+)</text>
        <dbReference type="Rhea" id="RHEA:41932"/>
        <dbReference type="Rhea" id="RHEA-COMP:9652"/>
        <dbReference type="Rhea" id="RHEA-COMP:9685"/>
        <dbReference type="ChEBI" id="CHEBI:7896"/>
        <dbReference type="ChEBI" id="CHEBI:15377"/>
        <dbReference type="ChEBI" id="CHEBI:15378"/>
        <dbReference type="ChEBI" id="CHEBI:64479"/>
        <dbReference type="ChEBI" id="CHEBI:78483"/>
        <dbReference type="EC" id="3.1.2.14"/>
    </reaction>
    <physiologicalReaction direction="left-to-right" evidence="38">
        <dbReference type="Rhea" id="RHEA:41933"/>
    </physiologicalReaction>
</comment>
<evidence type="ECO:0000259" key="52">
    <source>
        <dbReference type="PROSITE" id="PS52019"/>
    </source>
</evidence>
<comment type="catalytic activity">
    <reaction evidence="19">
        <text>3-oxooctadecanoyl-[ACP] + NADPH + H(+) = (3R)-hydroxyoctadecanoyl-[ACP] + NADP(+)</text>
        <dbReference type="Rhea" id="RHEA:41920"/>
        <dbReference type="Rhea" id="RHEA-COMP:9653"/>
        <dbReference type="Rhea" id="RHEA-COMP:9654"/>
        <dbReference type="ChEBI" id="CHEBI:15378"/>
        <dbReference type="ChEBI" id="CHEBI:57783"/>
        <dbReference type="ChEBI" id="CHEBI:58349"/>
        <dbReference type="ChEBI" id="CHEBI:78487"/>
        <dbReference type="ChEBI" id="CHEBI:78488"/>
    </reaction>
    <physiologicalReaction direction="left-to-right" evidence="19">
        <dbReference type="Rhea" id="RHEA:41921"/>
    </physiologicalReaction>
</comment>
<dbReference type="InterPro" id="IPR016039">
    <property type="entry name" value="Thiolase-like"/>
</dbReference>
<comment type="catalytic activity">
    <reaction evidence="34">
        <text>a fatty acyl-[ACP] + malonyl-[ACP] + H(+) = a 3-oxoacyl-[ACP] + holo-[ACP] + CO2</text>
        <dbReference type="Rhea" id="RHEA:22836"/>
        <dbReference type="Rhea" id="RHEA-COMP:9623"/>
        <dbReference type="Rhea" id="RHEA-COMP:9685"/>
        <dbReference type="Rhea" id="RHEA-COMP:9916"/>
        <dbReference type="Rhea" id="RHEA-COMP:14125"/>
        <dbReference type="ChEBI" id="CHEBI:15378"/>
        <dbReference type="ChEBI" id="CHEBI:16526"/>
        <dbReference type="ChEBI" id="CHEBI:64479"/>
        <dbReference type="ChEBI" id="CHEBI:78449"/>
        <dbReference type="ChEBI" id="CHEBI:78776"/>
        <dbReference type="ChEBI" id="CHEBI:138651"/>
        <dbReference type="EC" id="2.3.1.41"/>
    </reaction>
    <physiologicalReaction direction="left-to-right" evidence="34">
        <dbReference type="Rhea" id="RHEA:22837"/>
    </physiologicalReaction>
</comment>
<keyword evidence="6" id="KW-0663">Pyridoxal phosphate</keyword>
<evidence type="ECO:0000256" key="21">
    <source>
        <dbReference type="ARBA" id="ARBA00047400"/>
    </source>
</evidence>
<evidence type="ECO:0000256" key="47">
    <source>
        <dbReference type="ARBA" id="ARBA00049521"/>
    </source>
</evidence>
<comment type="catalytic activity">
    <reaction evidence="35">
        <text>3-oxohexanoyl-[ACP] + NADPH + H(+) = (3R)-hydroxyhexanoyl-[ACP] + NADP(+)</text>
        <dbReference type="Rhea" id="RHEA:41824"/>
        <dbReference type="Rhea" id="RHEA-COMP:9629"/>
        <dbReference type="Rhea" id="RHEA-COMP:9630"/>
        <dbReference type="ChEBI" id="CHEBI:15378"/>
        <dbReference type="ChEBI" id="CHEBI:57783"/>
        <dbReference type="ChEBI" id="CHEBI:58349"/>
        <dbReference type="ChEBI" id="CHEBI:78456"/>
        <dbReference type="ChEBI" id="CHEBI:78457"/>
    </reaction>
    <physiologicalReaction direction="left-to-right" evidence="35">
        <dbReference type="Rhea" id="RHEA:41825"/>
    </physiologicalReaction>
</comment>
<dbReference type="PANTHER" id="PTHR43775:SF23">
    <property type="entry name" value="FATTY ACID SYNTHASE 3"/>
    <property type="match status" value="1"/>
</dbReference>
<dbReference type="Pfam" id="PF21149">
    <property type="entry name" value="FAS_pseudo-KR"/>
    <property type="match status" value="1"/>
</dbReference>
<comment type="catalytic activity">
    <reaction evidence="25">
        <text>dodecanoyl-[ACP] + malonyl-[ACP] + H(+) = 3-oxotetradecanoyl-[ACP] + holo-[ACP] + CO2</text>
        <dbReference type="Rhea" id="RHEA:41884"/>
        <dbReference type="Rhea" id="RHEA-COMP:9623"/>
        <dbReference type="Rhea" id="RHEA-COMP:9644"/>
        <dbReference type="Rhea" id="RHEA-COMP:9645"/>
        <dbReference type="Rhea" id="RHEA-COMP:9685"/>
        <dbReference type="ChEBI" id="CHEBI:15378"/>
        <dbReference type="ChEBI" id="CHEBI:16526"/>
        <dbReference type="ChEBI" id="CHEBI:64479"/>
        <dbReference type="ChEBI" id="CHEBI:65264"/>
        <dbReference type="ChEBI" id="CHEBI:78449"/>
        <dbReference type="ChEBI" id="CHEBI:78473"/>
    </reaction>
    <physiologicalReaction direction="left-to-right" evidence="25">
        <dbReference type="Rhea" id="RHEA:41885"/>
    </physiologicalReaction>
</comment>
<evidence type="ECO:0000256" key="3">
    <source>
        <dbReference type="ARBA" id="ARBA00022553"/>
    </source>
</evidence>
<dbReference type="InterPro" id="IPR036291">
    <property type="entry name" value="NAD(P)-bd_dom_sf"/>
</dbReference>
<evidence type="ECO:0000256" key="42">
    <source>
        <dbReference type="ARBA" id="ARBA00049171"/>
    </source>
</evidence>
<comment type="catalytic activity">
    <reaction evidence="23">
        <text>tetradecanoyl-[ACP] + malonyl-[ACP] + H(+) = 3-oxohexadecanoyl-[ACP] + holo-[ACP] + CO2</text>
        <dbReference type="Rhea" id="RHEA:41900"/>
        <dbReference type="Rhea" id="RHEA-COMP:9623"/>
        <dbReference type="Rhea" id="RHEA-COMP:9648"/>
        <dbReference type="Rhea" id="RHEA-COMP:9649"/>
        <dbReference type="Rhea" id="RHEA-COMP:9685"/>
        <dbReference type="ChEBI" id="CHEBI:15378"/>
        <dbReference type="ChEBI" id="CHEBI:16526"/>
        <dbReference type="ChEBI" id="CHEBI:64479"/>
        <dbReference type="ChEBI" id="CHEBI:78449"/>
        <dbReference type="ChEBI" id="CHEBI:78477"/>
        <dbReference type="ChEBI" id="CHEBI:78478"/>
    </reaction>
    <physiologicalReaction direction="left-to-right" evidence="23">
        <dbReference type="Rhea" id="RHEA:41901"/>
    </physiologicalReaction>
</comment>
<evidence type="ECO:0000256" key="10">
    <source>
        <dbReference type="ARBA" id="ARBA00023351"/>
    </source>
</evidence>
<dbReference type="UniPathway" id="UPA00094"/>
<dbReference type="Pfam" id="PF13602">
    <property type="entry name" value="ADH_zinc_N_2"/>
    <property type="match status" value="1"/>
</dbReference>
<comment type="catalytic activity">
    <reaction evidence="45">
        <text>3-oxooctanoyl-[ACP] + NADPH + H(+) = (3R)-hydroxyoctanoyl-[ACP] + NADP(+)</text>
        <dbReference type="Rhea" id="RHEA:41840"/>
        <dbReference type="Rhea" id="RHEA-COMP:9633"/>
        <dbReference type="Rhea" id="RHEA-COMP:9634"/>
        <dbReference type="ChEBI" id="CHEBI:15378"/>
        <dbReference type="ChEBI" id="CHEBI:57783"/>
        <dbReference type="ChEBI" id="CHEBI:58349"/>
        <dbReference type="ChEBI" id="CHEBI:78460"/>
        <dbReference type="ChEBI" id="CHEBI:78461"/>
    </reaction>
    <physiologicalReaction direction="left-to-right" evidence="45">
        <dbReference type="Rhea" id="RHEA:41841"/>
    </physiologicalReaction>
</comment>
<keyword evidence="8" id="KW-0511">Multifunctional enzyme</keyword>
<evidence type="ECO:0000259" key="50">
    <source>
        <dbReference type="PROSITE" id="PS50075"/>
    </source>
</evidence>
<evidence type="ECO:0000256" key="2">
    <source>
        <dbReference type="ARBA" id="ARBA00022450"/>
    </source>
</evidence>
<dbReference type="Pfam" id="PF00109">
    <property type="entry name" value="ketoacyl-synt"/>
    <property type="match status" value="1"/>
</dbReference>
<dbReference type="GO" id="GO:0006633">
    <property type="term" value="P:fatty acid biosynthetic process"/>
    <property type="evidence" value="ECO:0007669"/>
    <property type="project" value="UniProtKB-UniPathway"/>
</dbReference>
<dbReference type="GO" id="GO:0004316">
    <property type="term" value="F:3-oxoacyl-[acyl-carrier-protein] reductase (NADPH) activity"/>
    <property type="evidence" value="ECO:0007669"/>
    <property type="project" value="UniProtKB-EC"/>
</dbReference>
<keyword evidence="4" id="KW-0808">Transferase</keyword>
<comment type="catalytic activity">
    <reaction evidence="47">
        <text>(2E)-decenoyl-[ACP] + NADPH + H(+) = decanoyl-[ACP] + NADP(+)</text>
        <dbReference type="Rhea" id="RHEA:41864"/>
        <dbReference type="Rhea" id="RHEA-COMP:9639"/>
        <dbReference type="Rhea" id="RHEA-COMP:9640"/>
        <dbReference type="ChEBI" id="CHEBI:15378"/>
        <dbReference type="ChEBI" id="CHEBI:57783"/>
        <dbReference type="ChEBI" id="CHEBI:58349"/>
        <dbReference type="ChEBI" id="CHEBI:78467"/>
        <dbReference type="ChEBI" id="CHEBI:78468"/>
    </reaction>
    <physiologicalReaction direction="left-to-right" evidence="47">
        <dbReference type="Rhea" id="RHEA:41865"/>
    </physiologicalReaction>
</comment>
<evidence type="ECO:0000256" key="25">
    <source>
        <dbReference type="ARBA" id="ARBA00047578"/>
    </source>
</evidence>
<dbReference type="InterPro" id="IPR011032">
    <property type="entry name" value="GroES-like_sf"/>
</dbReference>
<comment type="catalytic activity">
    <reaction evidence="13">
        <text>a (3R)-hydroxyacyl-[ACP] = a (2E)-enoyl-[ACP] + H2O</text>
        <dbReference type="Rhea" id="RHEA:13097"/>
        <dbReference type="Rhea" id="RHEA-COMP:9925"/>
        <dbReference type="Rhea" id="RHEA-COMP:9945"/>
        <dbReference type="ChEBI" id="CHEBI:15377"/>
        <dbReference type="ChEBI" id="CHEBI:78784"/>
        <dbReference type="ChEBI" id="CHEBI:78827"/>
        <dbReference type="EC" id="4.2.1.59"/>
    </reaction>
    <physiologicalReaction direction="left-to-right" evidence="13">
        <dbReference type="Rhea" id="RHEA:13098"/>
    </physiologicalReaction>
</comment>
<evidence type="ECO:0000256" key="7">
    <source>
        <dbReference type="ARBA" id="ARBA00022990"/>
    </source>
</evidence>
<keyword evidence="5" id="KW-0702">S-nitrosylation</keyword>
<evidence type="ECO:0000256" key="39">
    <source>
        <dbReference type="ARBA" id="ARBA00048935"/>
    </source>
</evidence>
<comment type="catalytic activity">
    <reaction evidence="40">
        <text>(2E)-octadecenoyl-[ACP] + NADPH + H(+) = octadecanoyl-[ACP] + NADP(+)</text>
        <dbReference type="Rhea" id="RHEA:41928"/>
        <dbReference type="Rhea" id="RHEA-COMP:9655"/>
        <dbReference type="Rhea" id="RHEA-COMP:9656"/>
        <dbReference type="ChEBI" id="CHEBI:15378"/>
        <dbReference type="ChEBI" id="CHEBI:57783"/>
        <dbReference type="ChEBI" id="CHEBI:58349"/>
        <dbReference type="ChEBI" id="CHEBI:78489"/>
        <dbReference type="ChEBI" id="CHEBI:78495"/>
    </reaction>
    <physiologicalReaction direction="left-to-right" evidence="40">
        <dbReference type="Rhea" id="RHEA:41929"/>
    </physiologicalReaction>
</comment>
<evidence type="ECO:0000256" key="27">
    <source>
        <dbReference type="ARBA" id="ARBA00047897"/>
    </source>
</evidence>
<evidence type="ECO:0000256" key="30">
    <source>
        <dbReference type="ARBA" id="ARBA00048051"/>
    </source>
</evidence>
<comment type="catalytic activity">
    <reaction evidence="33">
        <text>(2E)-octenoyl-[ACP] + NADPH + H(+) = octanoyl-[ACP] + NADP(+)</text>
        <dbReference type="Rhea" id="RHEA:41848"/>
        <dbReference type="Rhea" id="RHEA-COMP:9635"/>
        <dbReference type="Rhea" id="RHEA-COMP:9636"/>
        <dbReference type="ChEBI" id="CHEBI:15378"/>
        <dbReference type="ChEBI" id="CHEBI:57783"/>
        <dbReference type="ChEBI" id="CHEBI:58349"/>
        <dbReference type="ChEBI" id="CHEBI:78462"/>
        <dbReference type="ChEBI" id="CHEBI:78463"/>
    </reaction>
    <physiologicalReaction direction="left-to-right" evidence="33">
        <dbReference type="Rhea" id="RHEA:41849"/>
    </physiologicalReaction>
</comment>
<dbReference type="Gene3D" id="3.40.366.10">
    <property type="entry name" value="Malonyl-Coenzyme A Acyl Carrier Protein, domain 2"/>
    <property type="match status" value="1"/>
</dbReference>
<evidence type="ECO:0000256" key="44">
    <source>
        <dbReference type="ARBA" id="ARBA00049414"/>
    </source>
</evidence>
<evidence type="ECO:0000256" key="17">
    <source>
        <dbReference type="ARBA" id="ARBA00023402"/>
    </source>
</evidence>
<dbReference type="InterPro" id="IPR020843">
    <property type="entry name" value="ER"/>
</dbReference>
<evidence type="ECO:0000256" key="35">
    <source>
        <dbReference type="ARBA" id="ARBA00048571"/>
    </source>
</evidence>
<reference evidence="53" key="1">
    <citation type="submission" date="2018-07" db="EMBL/GenBank/DDBJ databases">
        <authorList>
            <person name="Quirk P.G."/>
            <person name="Krulwich T.A."/>
        </authorList>
    </citation>
    <scope>NUCLEOTIDE SEQUENCE</scope>
</reference>
<dbReference type="InterPro" id="IPR057326">
    <property type="entry name" value="KR_dom"/>
</dbReference>
<dbReference type="FunFam" id="3.40.50.720:FF:000209">
    <property type="entry name" value="Polyketide synthase Pks12"/>
    <property type="match status" value="1"/>
</dbReference>
<sequence length="2365" mass="264832">MDNGQNVSSSSRSSCRAYSGNAEEEIVISGISGAFPNAHNVAEFCDKLYAKIDMVDEDERRWKHLDPRIPKRHGKIYDLDKFDASFFGIHNRQANNMDPQGRVLLETAYVSILDAGINPQEIRGKKVGVFIGLTYNEAEKFTYDQPAVYNITGHSRAMLANRISYCLNLTGPSFVVDTACSSSFYALDCAYSAIRNGECESALVCGSNLCLHPYISLQFSLLNMLSKDGYCSPFDEKADGYIRAEAVCCIYLQKAKNAKRVYCTLVHSKVNCDGYKDEGIFYPSRQMQVKLVEEFYKEINFNPNLIDYVEAHGTGTAVGDPIECFTIDSVIARNRTKSNPLLIGSVKSNMGHSEPASGVCSIAKIVCAFQKGLIPPNLHLTKPRQSIDSIREGRIKVVTDVCPLTSPYVAANSYGFGGANAHILLKAHPVHKVNHGLPTDNLKRLVLWSGRTQESVEVMLNSISQRALDTEFLALLTNIQRVKTPGYVYRGFGIYSPLNETKSDCHEMQIQHFHGEKRPLVWVFAGMGSQWIGMGSALMEIQTFRHSIEECHKILLPYGLDLVKIITDMSDSKMFDNVLHSFVGIAAIQVGIVNVLRDLKVFPDIIIGHSVGELGCAYADECFTLEEMILSAYYRGLVSTETKVTFGAMAAIGVGYQKIKASLPDGIEVACHNSPDSCTISGPAQKVSEFVSNLKNQGIFAKEVPCSNIPYHSKYIQEMGPKLMEYLQKVIKIPKQRSRKWLSTSIPKENWNKLQSQFCSAEYQTNNLLSPVLFEETMKLIPENAITLEIAPHGLLQSILKNNLPKGVHIPLTQRANQDNFSFFLNGLGKLYVHGIEFTIDKLYPPVKFPVSLETPMIAPLIRWEHSQSWFVASFNHATDAKIEHIHKINLTDELFANIVGHKIDGRILFPATSYLMLTWHSYALMLGIPHENMNVEFKNVKFMRATAIPKDSEVKLSVTFQRGSGLFEITEGITSVVSGEIYNLETLNLSKFEKIENNSITLYTKDIYKELRLRGYEYTGDFKSLTEARMDAKAGKIRWLNDYAPFIDCMLQLTVLSKDTRSLYLPVSIDSVKISPSIHNEIIQKSESIKNEDKVTEIEVTYNKNLKLIKAGGVEIQGLHARAVNRKRDKLKPVLETYKFIPYFSNDYFTLEDASRCIIQLGLENSYTTNVKIYELQDGINESLIEKFVESLCDLPLIVYETTSHLLTETPKSSTKNNSFVICSYMVAQPKIMLHALKFVKEDGLIISREATTINPEEINIPKEVTIVSSLKTLNETLLVFKPNIAKYENTTKKSVKAVKVSLIDTNYNWLNETQKLLKKEHPVILYAQNEPLSGIIGLVNCIRKELTGDQIRCVFIDDESAPSFNLESAFYMKNVKLAVNIFKNGTWGSYRHLPLNFDLQPSPEKRHCIVNCDIAGDLSSLKWFEGNLNFPDLKLDPSLLVNVKYSALNFRDLMLTTGRLTKDSINIDFNRIGRETVIGLEFSGVTMTGKKIFGFLPSRSIATKVLADKNLIWECPPHMTLEEAATIPIVYTTVYYAFFIVTKIQKGQKVLIHAGTGGVGLAAIHTAIKYGLEVFTTVGSDVKRQYLLKKFPTLRDSHIGNSRDTSFYEMVMRETDGKGVDYVLNSLSEEKLIASVKCLGKRGKFLEIGKFDMENNSKLGLAPFLNEISFHSIILDAYIIGTSAEKKYITNLIETDLKNGAIMPLPTTIFNANDVEQAFRYMGSAKHIGKVLLKIRDKDEDEKSLPITVNPRVYCHPDLTYIIIGGLGGFGLELADWLIIRGCTKLVLSSTRGITKPYQCYRISLWRSYGIDVTISTADITTLNGVTQLIEESSQHGSIGGIFNLAVKLQDATFENQSPSQFRQSMAPKALATIYLDEVSRIMCPKLHMFVVFSSVSCGRGNAGQSNYGMANSIMERVIEQRRKRGLPGKAIQWGAIGDVGLVADMQSDKNIEMAIGGTLPQKIASCMEELDKLLSCPDPIVASMVVAEKNVNYEKSGDIVEAVMNIMGIHNQKSIQLDTKFSDLGLDSLMSVEINQLLERDYEIFLSPQELRVLTFDKLQALADVKSDSSDTGLKDTAELGLNLIQRNLGDEKSSLETVLRLMNMNNNDDVERFLLIPGIEGVCGEAWTQIASKINLPVFMLQLRKTAHMIEASQIAESILKDLLKHVFNKTHTFRLVGYSFGTIITLEIARILEGLGMNGKILLIDGSPQYLKQITRHLNNNKAEFTDSDVHAIMIKIMKSLIPLNEIDDKSNWNSFKKVLISTLAEHFKFSEEYCTEIIDSIASRIKLMANAEEEPVRGKIRSDIVLVRPTDITLKVMSEDYGLSKYTEGKIDVKVLQGNHSTILENEGLIKVINTMEEK</sequence>
<comment type="catalytic activity">
    <reaction evidence="20">
        <text>hexanoyl-[ACP] + malonyl-[ACP] + H(+) = 3-oxooctanoyl-[ACP] + holo-[ACP] + CO2</text>
        <dbReference type="Rhea" id="RHEA:41836"/>
        <dbReference type="Rhea" id="RHEA-COMP:9623"/>
        <dbReference type="Rhea" id="RHEA-COMP:9632"/>
        <dbReference type="Rhea" id="RHEA-COMP:9633"/>
        <dbReference type="Rhea" id="RHEA-COMP:9685"/>
        <dbReference type="ChEBI" id="CHEBI:15378"/>
        <dbReference type="ChEBI" id="CHEBI:16526"/>
        <dbReference type="ChEBI" id="CHEBI:64479"/>
        <dbReference type="ChEBI" id="CHEBI:78449"/>
        <dbReference type="ChEBI" id="CHEBI:78459"/>
        <dbReference type="ChEBI" id="CHEBI:78460"/>
    </reaction>
    <physiologicalReaction direction="left-to-right" evidence="20">
        <dbReference type="Rhea" id="RHEA:41837"/>
    </physiologicalReaction>
</comment>
<dbReference type="Pfam" id="PF00975">
    <property type="entry name" value="Thioesterase"/>
    <property type="match status" value="1"/>
</dbReference>
<dbReference type="Gene3D" id="3.40.50.720">
    <property type="entry name" value="NAD(P)-binding Rossmann-like Domain"/>
    <property type="match status" value="1"/>
</dbReference>
<dbReference type="InterPro" id="IPR016035">
    <property type="entry name" value="Acyl_Trfase/lysoPLipase"/>
</dbReference>
<feature type="region of interest" description="N-terminal hotdog fold" evidence="49">
    <location>
        <begin position="869"/>
        <end position="990"/>
    </location>
</feature>
<evidence type="ECO:0000256" key="1">
    <source>
        <dbReference type="ARBA" id="ARBA00005189"/>
    </source>
</evidence>
<evidence type="ECO:0000259" key="51">
    <source>
        <dbReference type="PROSITE" id="PS52004"/>
    </source>
</evidence>
<evidence type="ECO:0000256" key="48">
    <source>
        <dbReference type="ARBA" id="ARBA00049533"/>
    </source>
</evidence>
<accession>A0A336MCH2</accession>
<evidence type="ECO:0000256" key="6">
    <source>
        <dbReference type="ARBA" id="ARBA00022898"/>
    </source>
</evidence>
<dbReference type="Pfam" id="PF00550">
    <property type="entry name" value="PP-binding"/>
    <property type="match status" value="1"/>
</dbReference>
<comment type="catalytic activity">
    <reaction evidence="42">
        <text>(2E)-tetradecenoyl-[ACP] + NADPH + H(+) = tetradecanoyl-[ACP] + NADP(+)</text>
        <dbReference type="Rhea" id="RHEA:41896"/>
        <dbReference type="Rhea" id="RHEA-COMP:9647"/>
        <dbReference type="Rhea" id="RHEA-COMP:9648"/>
        <dbReference type="ChEBI" id="CHEBI:15378"/>
        <dbReference type="ChEBI" id="CHEBI:57783"/>
        <dbReference type="ChEBI" id="CHEBI:58349"/>
        <dbReference type="ChEBI" id="CHEBI:78475"/>
        <dbReference type="ChEBI" id="CHEBI:78477"/>
    </reaction>
    <physiologicalReaction direction="left-to-right" evidence="42">
        <dbReference type="Rhea" id="RHEA:41897"/>
    </physiologicalReaction>
</comment>
<dbReference type="Pfam" id="PF00698">
    <property type="entry name" value="Acyl_transf_1"/>
    <property type="match status" value="1"/>
</dbReference>
<keyword evidence="7" id="KW-0007">Acetylation</keyword>
<evidence type="ECO:0000256" key="18">
    <source>
        <dbReference type="ARBA" id="ARBA00023442"/>
    </source>
</evidence>
<evidence type="ECO:0000256" key="49">
    <source>
        <dbReference type="PROSITE-ProRule" id="PRU01363"/>
    </source>
</evidence>
<comment type="catalytic activity">
    <reaction evidence="10">
        <text>(3R)-hydroxydodecanoyl-[ACP] = (2E)-dodecenoyl-[ACP] + H2O</text>
        <dbReference type="Rhea" id="RHEA:41876"/>
        <dbReference type="Rhea" id="RHEA-COMP:9642"/>
        <dbReference type="Rhea" id="RHEA-COMP:9643"/>
        <dbReference type="ChEBI" id="CHEBI:15377"/>
        <dbReference type="ChEBI" id="CHEBI:78470"/>
        <dbReference type="ChEBI" id="CHEBI:78472"/>
    </reaction>
    <physiologicalReaction direction="left-to-right" evidence="10">
        <dbReference type="Rhea" id="RHEA:41877"/>
    </physiologicalReaction>
</comment>
<dbReference type="PROSITE" id="PS00606">
    <property type="entry name" value="KS3_1"/>
    <property type="match status" value="1"/>
</dbReference>
<dbReference type="GO" id="GO:0016297">
    <property type="term" value="F:fatty acyl-[ACP] hydrolase activity"/>
    <property type="evidence" value="ECO:0007669"/>
    <property type="project" value="UniProtKB-EC"/>
</dbReference>
<feature type="active site" description="Proton acceptor; for dehydratase activity" evidence="49">
    <location>
        <position position="902"/>
    </location>
</feature>
<comment type="catalytic activity">
    <reaction evidence="48">
        <text>octanoyl-[ACP] + malonyl-[ACP] + H(+) = 3-oxodecanoyl-[ACP] + holo-[ACP] + CO2</text>
        <dbReference type="Rhea" id="RHEA:41852"/>
        <dbReference type="Rhea" id="RHEA-COMP:9623"/>
        <dbReference type="Rhea" id="RHEA-COMP:9636"/>
        <dbReference type="Rhea" id="RHEA-COMP:9637"/>
        <dbReference type="Rhea" id="RHEA-COMP:9685"/>
        <dbReference type="ChEBI" id="CHEBI:15378"/>
        <dbReference type="ChEBI" id="CHEBI:16526"/>
        <dbReference type="ChEBI" id="CHEBI:64479"/>
        <dbReference type="ChEBI" id="CHEBI:78449"/>
        <dbReference type="ChEBI" id="CHEBI:78463"/>
        <dbReference type="ChEBI" id="CHEBI:78464"/>
    </reaction>
    <physiologicalReaction direction="left-to-right" evidence="48">
        <dbReference type="Rhea" id="RHEA:41853"/>
    </physiologicalReaction>
</comment>
<evidence type="ECO:0000256" key="33">
    <source>
        <dbReference type="ARBA" id="ARBA00048420"/>
    </source>
</evidence>
<dbReference type="PROSITE" id="PS52004">
    <property type="entry name" value="KS3_2"/>
    <property type="match status" value="1"/>
</dbReference>
<comment type="catalytic activity">
    <reaction evidence="26">
        <text>(2E)-hexadecenoyl-[ACP] + NADPH + H(+) = hexadecanoyl-[ACP] + NADP(+)</text>
        <dbReference type="Rhea" id="RHEA:41912"/>
        <dbReference type="Rhea" id="RHEA-COMP:9651"/>
        <dbReference type="Rhea" id="RHEA-COMP:9652"/>
        <dbReference type="ChEBI" id="CHEBI:15378"/>
        <dbReference type="ChEBI" id="CHEBI:57783"/>
        <dbReference type="ChEBI" id="CHEBI:58349"/>
        <dbReference type="ChEBI" id="CHEBI:78481"/>
        <dbReference type="ChEBI" id="CHEBI:78483"/>
    </reaction>
    <physiologicalReaction direction="left-to-right" evidence="26">
        <dbReference type="Rhea" id="RHEA:41913"/>
    </physiologicalReaction>
</comment>
<evidence type="ECO:0000256" key="8">
    <source>
        <dbReference type="ARBA" id="ARBA00023268"/>
    </source>
</evidence>
<dbReference type="SUPFAM" id="SSF51735">
    <property type="entry name" value="NAD(P)-binding Rossmann-fold domains"/>
    <property type="match status" value="2"/>
</dbReference>
<dbReference type="SUPFAM" id="SSF52151">
    <property type="entry name" value="FabD/lysophospholipase-like"/>
    <property type="match status" value="1"/>
</dbReference>
<dbReference type="SUPFAM" id="SSF55048">
    <property type="entry name" value="Probable ACP-binding domain of malonyl-CoA ACP transacylase"/>
    <property type="match status" value="1"/>
</dbReference>
<evidence type="ECO:0000256" key="14">
    <source>
        <dbReference type="ARBA" id="ARBA00023398"/>
    </source>
</evidence>
<evidence type="ECO:0000256" key="43">
    <source>
        <dbReference type="ARBA" id="ARBA00049263"/>
    </source>
</evidence>
<comment type="catalytic activity">
    <reaction evidence="36">
        <text>a 2,3-saturated acyl-[ACP] + NADP(+) = a (2E)-enoyl-[ACP] + NADPH + H(+)</text>
        <dbReference type="Rhea" id="RHEA:22564"/>
        <dbReference type="Rhea" id="RHEA-COMP:9925"/>
        <dbReference type="Rhea" id="RHEA-COMP:9926"/>
        <dbReference type="ChEBI" id="CHEBI:15378"/>
        <dbReference type="ChEBI" id="CHEBI:57783"/>
        <dbReference type="ChEBI" id="CHEBI:58349"/>
        <dbReference type="ChEBI" id="CHEBI:78784"/>
        <dbReference type="ChEBI" id="CHEBI:78785"/>
        <dbReference type="EC" id="1.3.1.39"/>
    </reaction>
    <physiologicalReaction direction="right-to-left" evidence="36">
        <dbReference type="Rhea" id="RHEA:22566"/>
    </physiologicalReaction>
</comment>
<dbReference type="InterPro" id="IPR029058">
    <property type="entry name" value="AB_hydrolase_fold"/>
</dbReference>
<comment type="catalytic activity">
    <reaction evidence="14">
        <text>(3R)-hydroxytetradecanoyl-[ACP] = (2E)-tetradecenoyl-[ACP] + H2O</text>
        <dbReference type="Rhea" id="RHEA:41892"/>
        <dbReference type="Rhea" id="RHEA-COMP:9646"/>
        <dbReference type="Rhea" id="RHEA-COMP:9647"/>
        <dbReference type="ChEBI" id="CHEBI:15377"/>
        <dbReference type="ChEBI" id="CHEBI:78474"/>
        <dbReference type="ChEBI" id="CHEBI:78475"/>
    </reaction>
    <physiologicalReaction direction="left-to-right" evidence="14">
        <dbReference type="Rhea" id="RHEA:41893"/>
    </physiologicalReaction>
</comment>
<proteinExistence type="predicted"/>
<dbReference type="SUPFAM" id="SSF53474">
    <property type="entry name" value="alpha/beta-Hydrolases"/>
    <property type="match status" value="1"/>
</dbReference>
<dbReference type="PROSITE" id="PS50075">
    <property type="entry name" value="CARRIER"/>
    <property type="match status" value="1"/>
</dbReference>
<dbReference type="InterPro" id="IPR016036">
    <property type="entry name" value="Malonyl_transacylase_ACP-bd"/>
</dbReference>
<comment type="catalytic activity">
    <reaction evidence="15">
        <text>(3R)-hydroxyoctadecanoyl-[ACP] = (2E)-octadecenoyl-[ACP] + H2O</text>
        <dbReference type="Rhea" id="RHEA:41924"/>
        <dbReference type="Rhea" id="RHEA-COMP:9654"/>
        <dbReference type="Rhea" id="RHEA-COMP:9655"/>
        <dbReference type="ChEBI" id="CHEBI:15377"/>
        <dbReference type="ChEBI" id="CHEBI:78488"/>
        <dbReference type="ChEBI" id="CHEBI:78489"/>
    </reaction>
    <physiologicalReaction direction="left-to-right" evidence="15">
        <dbReference type="Rhea" id="RHEA:41925"/>
    </physiologicalReaction>
</comment>
<comment type="catalytic activity">
    <reaction evidence="44">
        <text>3-oxohexadecanoyl-[ACP] + NADPH + H(+) = (3R)-hydroxyhexadecanoyl-[ACP] + NADP(+)</text>
        <dbReference type="Rhea" id="RHEA:41904"/>
        <dbReference type="Rhea" id="RHEA-COMP:9649"/>
        <dbReference type="Rhea" id="RHEA-COMP:9650"/>
        <dbReference type="ChEBI" id="CHEBI:15378"/>
        <dbReference type="ChEBI" id="CHEBI:57783"/>
        <dbReference type="ChEBI" id="CHEBI:58349"/>
        <dbReference type="ChEBI" id="CHEBI:78478"/>
        <dbReference type="ChEBI" id="CHEBI:78480"/>
    </reaction>
    <physiologicalReaction direction="left-to-right" evidence="44">
        <dbReference type="Rhea" id="RHEA:41905"/>
    </physiologicalReaction>
</comment>
<feature type="active site" description="Proton donor; for dehydratase activity" evidence="49">
    <location>
        <position position="1049"/>
    </location>
</feature>
<dbReference type="InterPro" id="IPR018201">
    <property type="entry name" value="Ketoacyl_synth_AS"/>
</dbReference>
<evidence type="ECO:0000256" key="34">
    <source>
        <dbReference type="ARBA" id="ARBA00048506"/>
    </source>
</evidence>
<comment type="catalytic activity">
    <reaction evidence="41">
        <text>decanoyl-[ACP] + malonyl-[ACP] + H(+) = 3-oxododecanoyl-[ACP] + holo-[ACP] + CO2</text>
        <dbReference type="Rhea" id="RHEA:41868"/>
        <dbReference type="Rhea" id="RHEA-COMP:9623"/>
        <dbReference type="Rhea" id="RHEA-COMP:9640"/>
        <dbReference type="Rhea" id="RHEA-COMP:9641"/>
        <dbReference type="Rhea" id="RHEA-COMP:9685"/>
        <dbReference type="ChEBI" id="CHEBI:15378"/>
        <dbReference type="ChEBI" id="CHEBI:16526"/>
        <dbReference type="ChEBI" id="CHEBI:64479"/>
        <dbReference type="ChEBI" id="CHEBI:78449"/>
        <dbReference type="ChEBI" id="CHEBI:78468"/>
        <dbReference type="ChEBI" id="CHEBI:78469"/>
    </reaction>
    <physiologicalReaction direction="left-to-right" evidence="41">
        <dbReference type="Rhea" id="RHEA:41869"/>
    </physiologicalReaction>
</comment>
<dbReference type="VEuPathDB" id="VectorBase:CSON015079"/>
<evidence type="ECO:0000256" key="28">
    <source>
        <dbReference type="ARBA" id="ARBA00047953"/>
    </source>
</evidence>
<dbReference type="Gene3D" id="3.30.70.3290">
    <property type="match status" value="1"/>
</dbReference>
<evidence type="ECO:0000256" key="12">
    <source>
        <dbReference type="ARBA" id="ARBA00023388"/>
    </source>
</evidence>
<evidence type="ECO:0000256" key="24">
    <source>
        <dbReference type="ARBA" id="ARBA00047500"/>
    </source>
</evidence>
<dbReference type="SUPFAM" id="SSF47336">
    <property type="entry name" value="ACP-like"/>
    <property type="match status" value="1"/>
</dbReference>
<dbReference type="PROSITE" id="PS52019">
    <property type="entry name" value="PKS_MFAS_DH"/>
    <property type="match status" value="1"/>
</dbReference>
<evidence type="ECO:0000256" key="5">
    <source>
        <dbReference type="ARBA" id="ARBA00022799"/>
    </source>
</evidence>
<evidence type="ECO:0000256" key="29">
    <source>
        <dbReference type="ARBA" id="ARBA00047961"/>
    </source>
</evidence>
<feature type="domain" description="Ketosynthase family 3 (KS3)" evidence="51">
    <location>
        <begin position="23"/>
        <end position="427"/>
    </location>
</feature>
<comment type="catalytic activity">
    <reaction evidence="46">
        <text>butanoyl-[ACP] + malonyl-[ACP] + H(+) = 3-oxohexanoyl-[ACP] + holo-[ACP] + CO2</text>
        <dbReference type="Rhea" id="RHEA:41820"/>
        <dbReference type="Rhea" id="RHEA-COMP:9623"/>
        <dbReference type="Rhea" id="RHEA-COMP:9628"/>
        <dbReference type="Rhea" id="RHEA-COMP:9629"/>
        <dbReference type="Rhea" id="RHEA-COMP:9685"/>
        <dbReference type="ChEBI" id="CHEBI:15378"/>
        <dbReference type="ChEBI" id="CHEBI:16526"/>
        <dbReference type="ChEBI" id="CHEBI:64479"/>
        <dbReference type="ChEBI" id="CHEBI:78449"/>
        <dbReference type="ChEBI" id="CHEBI:78454"/>
        <dbReference type="ChEBI" id="CHEBI:78456"/>
    </reaction>
    <physiologicalReaction direction="left-to-right" evidence="46">
        <dbReference type="Rhea" id="RHEA:41821"/>
    </physiologicalReaction>
</comment>
<dbReference type="SMART" id="SM00829">
    <property type="entry name" value="PKS_ER"/>
    <property type="match status" value="1"/>
</dbReference>
<dbReference type="InterPro" id="IPR032821">
    <property type="entry name" value="PKS_assoc"/>
</dbReference>
<dbReference type="GO" id="GO:0019171">
    <property type="term" value="F:(3R)-hydroxyacyl-[acyl-carrier-protein] dehydratase activity"/>
    <property type="evidence" value="ECO:0007669"/>
    <property type="project" value="UniProtKB-EC"/>
</dbReference>
<comment type="catalytic activity">
    <reaction evidence="37">
        <text>holo-[ACP] + acetyl-CoA = acetyl-[ACP] + CoA</text>
        <dbReference type="Rhea" id="RHEA:41788"/>
        <dbReference type="Rhea" id="RHEA-COMP:9621"/>
        <dbReference type="Rhea" id="RHEA-COMP:9685"/>
        <dbReference type="ChEBI" id="CHEBI:57287"/>
        <dbReference type="ChEBI" id="CHEBI:57288"/>
        <dbReference type="ChEBI" id="CHEBI:64479"/>
        <dbReference type="ChEBI" id="CHEBI:78446"/>
        <dbReference type="EC" id="2.3.1.38"/>
    </reaction>
    <physiologicalReaction direction="left-to-right" evidence="37">
        <dbReference type="Rhea" id="RHEA:41789"/>
    </physiologicalReaction>
</comment>
<organism evidence="53">
    <name type="scientific">Culicoides sonorensis</name>
    <name type="common">Biting midge</name>
    <dbReference type="NCBI Taxonomy" id="179676"/>
    <lineage>
        <taxon>Eukaryota</taxon>
        <taxon>Metazoa</taxon>
        <taxon>Ecdysozoa</taxon>
        <taxon>Arthropoda</taxon>
        <taxon>Hexapoda</taxon>
        <taxon>Insecta</taxon>
        <taxon>Pterygota</taxon>
        <taxon>Neoptera</taxon>
        <taxon>Endopterygota</taxon>
        <taxon>Diptera</taxon>
        <taxon>Nematocera</taxon>
        <taxon>Chironomoidea</taxon>
        <taxon>Ceratopogonidae</taxon>
        <taxon>Ceratopogoninae</taxon>
        <taxon>Culicoides</taxon>
        <taxon>Monoculicoides</taxon>
    </lineage>
</organism>
<dbReference type="Pfam" id="PF02801">
    <property type="entry name" value="Ketoacyl-synt_C"/>
    <property type="match status" value="1"/>
</dbReference>
<comment type="catalytic activity">
    <reaction evidence="22">
        <text>3-oxodecanoyl-[ACP] + NADPH + H(+) = (3R)-hydroxydecanoyl-[ACP] + NADP(+)</text>
        <dbReference type="Rhea" id="RHEA:41856"/>
        <dbReference type="Rhea" id="RHEA-COMP:9637"/>
        <dbReference type="Rhea" id="RHEA-COMP:9638"/>
        <dbReference type="ChEBI" id="CHEBI:15378"/>
        <dbReference type="ChEBI" id="CHEBI:57783"/>
        <dbReference type="ChEBI" id="CHEBI:58349"/>
        <dbReference type="ChEBI" id="CHEBI:78464"/>
        <dbReference type="ChEBI" id="CHEBI:78466"/>
    </reaction>
    <physiologicalReaction direction="left-to-right" evidence="22">
        <dbReference type="Rhea" id="RHEA:41857"/>
    </physiologicalReaction>
</comment>
<dbReference type="SMART" id="SM00823">
    <property type="entry name" value="PKS_PP"/>
    <property type="match status" value="1"/>
</dbReference>
<evidence type="ECO:0000256" key="4">
    <source>
        <dbReference type="ARBA" id="ARBA00022679"/>
    </source>
</evidence>
<dbReference type="GO" id="GO:0031177">
    <property type="term" value="F:phosphopantetheine binding"/>
    <property type="evidence" value="ECO:0007669"/>
    <property type="project" value="InterPro"/>
</dbReference>
<dbReference type="InterPro" id="IPR049900">
    <property type="entry name" value="PKS_mFAS_DH"/>
</dbReference>
<comment type="catalytic activity">
    <reaction evidence="24">
        <text>(2E)-butenoyl-[ACP] + NADPH + H(+) = butanoyl-[ACP] + NADP(+)</text>
        <dbReference type="Rhea" id="RHEA:41812"/>
        <dbReference type="Rhea" id="RHEA-COMP:9627"/>
        <dbReference type="Rhea" id="RHEA-COMP:9628"/>
        <dbReference type="ChEBI" id="CHEBI:15378"/>
        <dbReference type="ChEBI" id="CHEBI:57783"/>
        <dbReference type="ChEBI" id="CHEBI:58349"/>
        <dbReference type="ChEBI" id="CHEBI:78453"/>
        <dbReference type="ChEBI" id="CHEBI:78454"/>
    </reaction>
    <physiologicalReaction direction="left-to-right" evidence="24">
        <dbReference type="Rhea" id="RHEA:41813"/>
    </physiologicalReaction>
</comment>
<dbReference type="GO" id="GO:0004312">
    <property type="term" value="F:fatty acid synthase activity"/>
    <property type="evidence" value="ECO:0007669"/>
    <property type="project" value="TreeGrafter"/>
</dbReference>
<comment type="catalytic activity">
    <reaction evidence="9">
        <text>(3R)-hydroxyoctanoyl-[ACP] = (2E)-octenoyl-[ACP] + H2O</text>
        <dbReference type="Rhea" id="RHEA:41844"/>
        <dbReference type="Rhea" id="RHEA-COMP:9634"/>
        <dbReference type="Rhea" id="RHEA-COMP:9635"/>
        <dbReference type="ChEBI" id="CHEBI:15377"/>
        <dbReference type="ChEBI" id="CHEBI:78461"/>
        <dbReference type="ChEBI" id="CHEBI:78462"/>
    </reaction>
    <physiologicalReaction direction="left-to-right" evidence="9">
        <dbReference type="Rhea" id="RHEA:41845"/>
    </physiologicalReaction>
</comment>
<dbReference type="SUPFAM" id="SSF50129">
    <property type="entry name" value="GroES-like"/>
    <property type="match status" value="1"/>
</dbReference>
<dbReference type="Gene3D" id="3.40.50.1820">
    <property type="entry name" value="alpha/beta hydrolase"/>
    <property type="match status" value="1"/>
</dbReference>
<comment type="catalytic activity">
    <reaction evidence="12">
        <text>(3R)-hydroxydecanoyl-[ACP] = (2E)-decenoyl-[ACP] + H2O</text>
        <dbReference type="Rhea" id="RHEA:41860"/>
        <dbReference type="Rhea" id="RHEA-COMP:9638"/>
        <dbReference type="Rhea" id="RHEA-COMP:9639"/>
        <dbReference type="ChEBI" id="CHEBI:15377"/>
        <dbReference type="ChEBI" id="CHEBI:78466"/>
        <dbReference type="ChEBI" id="CHEBI:78467"/>
    </reaction>
    <physiologicalReaction direction="left-to-right" evidence="12">
        <dbReference type="Rhea" id="RHEA:41861"/>
    </physiologicalReaction>
</comment>
<comment type="function">
    <text evidence="18">Fatty acid synthetase is a multifunctional enzyme that catalyzes the de novo biosynthesis of long-chain saturated fatty acids starting from acetyl-CoA and malonyl-CoA in the presence of NADPH. This multifunctional protein contains 7 catalytic activities and a site for the binding of the prosthetic group 4'-phosphopantetheine of the acyl carrier protein ([ACP]) domain.</text>
</comment>
<dbReference type="InterPro" id="IPR014043">
    <property type="entry name" value="Acyl_transferase_dom"/>
</dbReference>
<evidence type="ECO:0000256" key="20">
    <source>
        <dbReference type="ARBA" id="ARBA00047394"/>
    </source>
</evidence>
<comment type="catalytic activity">
    <reaction evidence="17">
        <text>(3R)-hydroxybutanoyl-[ACP] = (2E)-butenoyl-[ACP] + H2O</text>
        <dbReference type="Rhea" id="RHEA:41808"/>
        <dbReference type="Rhea" id="RHEA-COMP:9626"/>
        <dbReference type="Rhea" id="RHEA-COMP:9627"/>
        <dbReference type="ChEBI" id="CHEBI:15377"/>
        <dbReference type="ChEBI" id="CHEBI:78451"/>
        <dbReference type="ChEBI" id="CHEBI:78453"/>
    </reaction>
    <physiologicalReaction direction="left-to-right" evidence="17">
        <dbReference type="Rhea" id="RHEA:41809"/>
    </physiologicalReaction>
</comment>
<comment type="catalytic activity">
    <reaction evidence="29">
        <text>acetyl-[ACP] + malonyl-[ACP] + H(+) = 3-oxobutanoyl-[ACP] + holo-[ACP] + CO2</text>
        <dbReference type="Rhea" id="RHEA:41800"/>
        <dbReference type="Rhea" id="RHEA-COMP:9621"/>
        <dbReference type="Rhea" id="RHEA-COMP:9623"/>
        <dbReference type="Rhea" id="RHEA-COMP:9625"/>
        <dbReference type="Rhea" id="RHEA-COMP:9685"/>
        <dbReference type="ChEBI" id="CHEBI:15378"/>
        <dbReference type="ChEBI" id="CHEBI:16526"/>
        <dbReference type="ChEBI" id="CHEBI:64479"/>
        <dbReference type="ChEBI" id="CHEBI:78446"/>
        <dbReference type="ChEBI" id="CHEBI:78449"/>
        <dbReference type="ChEBI" id="CHEBI:78450"/>
    </reaction>
    <physiologicalReaction direction="left-to-right" evidence="29">
        <dbReference type="Rhea" id="RHEA:41801"/>
    </physiologicalReaction>
</comment>
<dbReference type="Gene3D" id="3.90.180.10">
    <property type="entry name" value="Medium-chain alcohol dehydrogenases, catalytic domain"/>
    <property type="match status" value="1"/>
</dbReference>
<dbReference type="SUPFAM" id="SSF53901">
    <property type="entry name" value="Thiolase-like"/>
    <property type="match status" value="1"/>
</dbReference>
<comment type="catalytic activity">
    <reaction evidence="32">
        <text>tetradecanoyl-[ACP] + H2O = tetradecanoate + holo-[ACP] + H(+)</text>
        <dbReference type="Rhea" id="RHEA:30123"/>
        <dbReference type="Rhea" id="RHEA-COMP:9648"/>
        <dbReference type="Rhea" id="RHEA-COMP:9685"/>
        <dbReference type="ChEBI" id="CHEBI:15377"/>
        <dbReference type="ChEBI" id="CHEBI:15378"/>
        <dbReference type="ChEBI" id="CHEBI:30807"/>
        <dbReference type="ChEBI" id="CHEBI:64479"/>
        <dbReference type="ChEBI" id="CHEBI:78477"/>
        <dbReference type="EC" id="3.1.2.14"/>
    </reaction>
    <physiologicalReaction direction="left-to-right" evidence="32">
        <dbReference type="Rhea" id="RHEA:30124"/>
    </physiologicalReaction>
</comment>
<dbReference type="GO" id="GO:0004315">
    <property type="term" value="F:3-oxoacyl-[acyl-carrier-protein] synthase activity"/>
    <property type="evidence" value="ECO:0007669"/>
    <property type="project" value="UniProtKB-EC"/>
</dbReference>
<comment type="catalytic activity">
    <reaction evidence="39">
        <text>3-oxotetradecanoyl-[ACP] + NADPH + H(+) = (3R)-hydroxytetradecanoyl-[ACP] + NADP(+)</text>
        <dbReference type="Rhea" id="RHEA:41888"/>
        <dbReference type="Rhea" id="RHEA-COMP:9645"/>
        <dbReference type="Rhea" id="RHEA-COMP:9646"/>
        <dbReference type="ChEBI" id="CHEBI:15378"/>
        <dbReference type="ChEBI" id="CHEBI:57783"/>
        <dbReference type="ChEBI" id="CHEBI:58349"/>
        <dbReference type="ChEBI" id="CHEBI:78473"/>
        <dbReference type="ChEBI" id="CHEBI:78474"/>
    </reaction>
    <physiologicalReaction direction="left-to-right" evidence="39">
        <dbReference type="Rhea" id="RHEA:41889"/>
    </physiologicalReaction>
</comment>
<keyword evidence="2" id="KW-0596">Phosphopantetheine</keyword>
<dbReference type="InterPro" id="IPR013968">
    <property type="entry name" value="PKS_KR"/>
</dbReference>
<feature type="region of interest" description="C-terminal hotdog fold" evidence="49">
    <location>
        <begin position="1000"/>
        <end position="1126"/>
    </location>
</feature>
<evidence type="ECO:0000256" key="40">
    <source>
        <dbReference type="ARBA" id="ARBA00049019"/>
    </source>
</evidence>
<evidence type="ECO:0000256" key="31">
    <source>
        <dbReference type="ARBA" id="ARBA00048281"/>
    </source>
</evidence>
<dbReference type="PANTHER" id="PTHR43775">
    <property type="entry name" value="FATTY ACID SYNTHASE"/>
    <property type="match status" value="1"/>
</dbReference>
<dbReference type="CDD" id="cd05195">
    <property type="entry name" value="enoyl_red"/>
    <property type="match status" value="1"/>
</dbReference>
<dbReference type="InterPro" id="IPR050091">
    <property type="entry name" value="PKS_NRPS_Biosynth_Enz"/>
</dbReference>
<dbReference type="InterPro" id="IPR049391">
    <property type="entry name" value="FAS_pseudo-KR"/>
</dbReference>
<comment type="catalytic activity">
    <reaction evidence="21">
        <text>a (3R)-hydroxyacyl-[ACP] + NADP(+) = a 3-oxoacyl-[ACP] + NADPH + H(+)</text>
        <dbReference type="Rhea" id="RHEA:17397"/>
        <dbReference type="Rhea" id="RHEA-COMP:9916"/>
        <dbReference type="Rhea" id="RHEA-COMP:9945"/>
        <dbReference type="ChEBI" id="CHEBI:15378"/>
        <dbReference type="ChEBI" id="CHEBI:57783"/>
        <dbReference type="ChEBI" id="CHEBI:58349"/>
        <dbReference type="ChEBI" id="CHEBI:78776"/>
        <dbReference type="ChEBI" id="CHEBI:78827"/>
        <dbReference type="EC" id="1.1.1.100"/>
    </reaction>
    <physiologicalReaction direction="right-to-left" evidence="21">
        <dbReference type="Rhea" id="RHEA:17399"/>
    </physiologicalReaction>
</comment>
<evidence type="ECO:0000256" key="26">
    <source>
        <dbReference type="ARBA" id="ARBA00047810"/>
    </source>
</evidence>
<evidence type="ECO:0000256" key="13">
    <source>
        <dbReference type="ARBA" id="ARBA00023394"/>
    </source>
</evidence>
<evidence type="ECO:0000256" key="38">
    <source>
        <dbReference type="ARBA" id="ARBA00048704"/>
    </source>
</evidence>
<dbReference type="InterPro" id="IPR001227">
    <property type="entry name" value="Ac_transferase_dom_sf"/>
</dbReference>
<comment type="catalytic activity">
    <reaction evidence="11">
        <text>(3R)-hydroxyhexanoyl-[ACP] = (2E)-hexenoyl-[ACP] + H2O</text>
        <dbReference type="Rhea" id="RHEA:41828"/>
        <dbReference type="Rhea" id="RHEA-COMP:9630"/>
        <dbReference type="Rhea" id="RHEA-COMP:9631"/>
        <dbReference type="ChEBI" id="CHEBI:15377"/>
        <dbReference type="ChEBI" id="CHEBI:78457"/>
        <dbReference type="ChEBI" id="CHEBI:78458"/>
    </reaction>
    <physiologicalReaction direction="left-to-right" evidence="11">
        <dbReference type="Rhea" id="RHEA:41829"/>
    </physiologicalReaction>
</comment>
<evidence type="ECO:0000256" key="46">
    <source>
        <dbReference type="ARBA" id="ARBA00049449"/>
    </source>
</evidence>
<evidence type="ECO:0000256" key="11">
    <source>
        <dbReference type="ARBA" id="ARBA00023373"/>
    </source>
</evidence>
<dbReference type="InterPro" id="IPR020841">
    <property type="entry name" value="PKS_Beta-ketoAc_synthase_dom"/>
</dbReference>
<evidence type="ECO:0000256" key="16">
    <source>
        <dbReference type="ARBA" id="ARBA00023401"/>
    </source>
</evidence>
<dbReference type="GO" id="GO:0141148">
    <property type="term" value="F:enoyl-[acyl-carrier-protein] reductase (NADPH) activity"/>
    <property type="evidence" value="ECO:0007669"/>
    <property type="project" value="UniProtKB-EC"/>
</dbReference>
<evidence type="ECO:0000256" key="45">
    <source>
        <dbReference type="ARBA" id="ARBA00049422"/>
    </source>
</evidence>
<dbReference type="GO" id="GO:0004313">
    <property type="term" value="F:[acyl-carrier-protein] S-acetyltransferase activity"/>
    <property type="evidence" value="ECO:0007669"/>
    <property type="project" value="UniProtKB-EC"/>
</dbReference>
<dbReference type="InterPro" id="IPR001031">
    <property type="entry name" value="Thioesterase"/>
</dbReference>
<dbReference type="Gene3D" id="3.40.47.10">
    <property type="match status" value="1"/>
</dbReference>
<comment type="catalytic activity">
    <reaction evidence="31">
        <text>(2E)-dodecenoyl-[ACP] + NADPH + H(+) = dodecanoyl-[ACP] + NADP(+)</text>
        <dbReference type="Rhea" id="RHEA:41880"/>
        <dbReference type="Rhea" id="RHEA-COMP:9643"/>
        <dbReference type="Rhea" id="RHEA-COMP:9644"/>
        <dbReference type="ChEBI" id="CHEBI:15378"/>
        <dbReference type="ChEBI" id="CHEBI:57783"/>
        <dbReference type="ChEBI" id="CHEBI:58349"/>
        <dbReference type="ChEBI" id="CHEBI:65264"/>
        <dbReference type="ChEBI" id="CHEBI:78472"/>
    </reaction>
    <physiologicalReaction direction="left-to-right" evidence="31">
        <dbReference type="Rhea" id="RHEA:41881"/>
    </physiologicalReaction>
</comment>
<dbReference type="Pfam" id="PF16197">
    <property type="entry name" value="KAsynt_C_assoc"/>
    <property type="match status" value="1"/>
</dbReference>
<feature type="domain" description="PKS/mFAS DH" evidence="52">
    <location>
        <begin position="869"/>
        <end position="1126"/>
    </location>
</feature>
<comment type="catalytic activity">
    <reaction evidence="28">
        <text>3-oxobutanoyl-[ACP] + NADPH + H(+) = (3R)-hydroxybutanoyl-[ACP] + NADP(+)</text>
        <dbReference type="Rhea" id="RHEA:41804"/>
        <dbReference type="Rhea" id="RHEA-COMP:9625"/>
        <dbReference type="Rhea" id="RHEA-COMP:9626"/>
        <dbReference type="ChEBI" id="CHEBI:15378"/>
        <dbReference type="ChEBI" id="CHEBI:57783"/>
        <dbReference type="ChEBI" id="CHEBI:58349"/>
        <dbReference type="ChEBI" id="CHEBI:78450"/>
        <dbReference type="ChEBI" id="CHEBI:78451"/>
    </reaction>
    <physiologicalReaction direction="left-to-right" evidence="28">
        <dbReference type="Rhea" id="RHEA:41805"/>
    </physiologicalReaction>
</comment>
<keyword evidence="3" id="KW-0597">Phosphoprotein</keyword>
<comment type="pathway">
    <text evidence="1">Lipid metabolism.</text>
</comment>
<dbReference type="InterPro" id="IPR042104">
    <property type="entry name" value="PKS_dehydratase_sf"/>
</dbReference>
<evidence type="ECO:0000256" key="9">
    <source>
        <dbReference type="ARBA" id="ARBA00023332"/>
    </source>
</evidence>
<evidence type="ECO:0000256" key="23">
    <source>
        <dbReference type="ARBA" id="ARBA00047451"/>
    </source>
</evidence>
<evidence type="ECO:0000256" key="37">
    <source>
        <dbReference type="ARBA" id="ARBA00048691"/>
    </source>
</evidence>
<comment type="catalytic activity">
    <reaction evidence="27">
        <text>(2E)-hexenoyl-[ACP] + NADPH + H(+) = hexanoyl-[ACP] + NADP(+)</text>
        <dbReference type="Rhea" id="RHEA:41832"/>
        <dbReference type="Rhea" id="RHEA-COMP:9631"/>
        <dbReference type="Rhea" id="RHEA-COMP:9632"/>
        <dbReference type="ChEBI" id="CHEBI:15378"/>
        <dbReference type="ChEBI" id="CHEBI:57783"/>
        <dbReference type="ChEBI" id="CHEBI:58349"/>
        <dbReference type="ChEBI" id="CHEBI:78458"/>
        <dbReference type="ChEBI" id="CHEBI:78459"/>
    </reaction>
    <physiologicalReaction direction="left-to-right" evidence="27">
        <dbReference type="Rhea" id="RHEA:41833"/>
    </physiologicalReaction>
</comment>
<dbReference type="CDD" id="cd00833">
    <property type="entry name" value="PKS"/>
    <property type="match status" value="1"/>
</dbReference>
<dbReference type="Pfam" id="PF08659">
    <property type="entry name" value="KR"/>
    <property type="match status" value="1"/>
</dbReference>
<dbReference type="InterPro" id="IPR036736">
    <property type="entry name" value="ACP-like_sf"/>
</dbReference>
<dbReference type="InterPro" id="IPR014030">
    <property type="entry name" value="Ketoacyl_synth_N"/>
</dbReference>
<evidence type="ECO:0000256" key="22">
    <source>
        <dbReference type="ARBA" id="ARBA00047440"/>
    </source>
</evidence>
<dbReference type="EMBL" id="UFQT01000925">
    <property type="protein sequence ID" value="SSX28034.1"/>
    <property type="molecule type" value="Genomic_DNA"/>
</dbReference>
<evidence type="ECO:0000256" key="41">
    <source>
        <dbReference type="ARBA" id="ARBA00049109"/>
    </source>
</evidence>
<evidence type="ECO:0000256" key="36">
    <source>
        <dbReference type="ARBA" id="ARBA00048650"/>
    </source>
</evidence>